<evidence type="ECO:0000256" key="5">
    <source>
        <dbReference type="HAMAP-Rule" id="MF_00378"/>
    </source>
</evidence>
<dbReference type="Pfam" id="PF02601">
    <property type="entry name" value="Exonuc_VII_L"/>
    <property type="match status" value="2"/>
</dbReference>
<protein>
    <recommendedName>
        <fullName evidence="5">Exodeoxyribonuclease 7 large subunit</fullName>
        <ecNumber evidence="5">3.1.11.6</ecNumber>
    </recommendedName>
    <alternativeName>
        <fullName evidence="5">Exodeoxyribonuclease VII large subunit</fullName>
        <shortName evidence="5">Exonuclease VII large subunit</shortName>
    </alternativeName>
</protein>
<organism evidence="9 10">
    <name type="scientific">Methylobacterium trifolii</name>
    <dbReference type="NCBI Taxonomy" id="1003092"/>
    <lineage>
        <taxon>Bacteria</taxon>
        <taxon>Pseudomonadati</taxon>
        <taxon>Pseudomonadota</taxon>
        <taxon>Alphaproteobacteria</taxon>
        <taxon>Hyphomicrobiales</taxon>
        <taxon>Methylobacteriaceae</taxon>
        <taxon>Methylobacterium</taxon>
    </lineage>
</organism>
<dbReference type="Pfam" id="PF13742">
    <property type="entry name" value="tRNA_anti_2"/>
    <property type="match status" value="1"/>
</dbReference>
<comment type="subunit">
    <text evidence="5">Heterooligomer composed of large and small subunits.</text>
</comment>
<comment type="caution">
    <text evidence="9">The sequence shown here is derived from an EMBL/GenBank/DDBJ whole genome shotgun (WGS) entry which is preliminary data.</text>
</comment>
<feature type="domain" description="Exonuclease VII large subunit C-terminal" evidence="7">
    <location>
        <begin position="427"/>
        <end position="516"/>
    </location>
</feature>
<dbReference type="HAMAP" id="MF_00378">
    <property type="entry name" value="Exonuc_7_L"/>
    <property type="match status" value="1"/>
</dbReference>
<dbReference type="PANTHER" id="PTHR30008">
    <property type="entry name" value="EXODEOXYRIBONUCLEASE 7 LARGE SUBUNIT"/>
    <property type="match status" value="1"/>
</dbReference>
<feature type="compositionally biased region" description="Pro residues" evidence="6">
    <location>
        <begin position="1"/>
        <end position="11"/>
    </location>
</feature>
<evidence type="ECO:0000256" key="2">
    <source>
        <dbReference type="ARBA" id="ARBA00022722"/>
    </source>
</evidence>
<feature type="domain" description="OB-fold nucleic acid binding" evidence="8">
    <location>
        <begin position="31"/>
        <end position="124"/>
    </location>
</feature>
<evidence type="ECO:0000313" key="9">
    <source>
        <dbReference type="EMBL" id="GJE61314.1"/>
    </source>
</evidence>
<keyword evidence="3 5" id="KW-0378">Hydrolase</keyword>
<feature type="region of interest" description="Disordered" evidence="6">
    <location>
        <begin position="1"/>
        <end position="21"/>
    </location>
</feature>
<dbReference type="EC" id="3.1.11.6" evidence="5"/>
<keyword evidence="10" id="KW-1185">Reference proteome</keyword>
<gene>
    <name evidence="5 9" type="primary">xseA</name>
    <name evidence="9" type="ORF">MPOCJGCO_3436</name>
</gene>
<keyword evidence="1 5" id="KW-0963">Cytoplasm</keyword>
<feature type="domain" description="Exonuclease VII large subunit C-terminal" evidence="7">
    <location>
        <begin position="148"/>
        <end position="420"/>
    </location>
</feature>
<dbReference type="CDD" id="cd04489">
    <property type="entry name" value="ExoVII_LU_OBF"/>
    <property type="match status" value="1"/>
</dbReference>
<evidence type="ECO:0000313" key="10">
    <source>
        <dbReference type="Proteomes" id="UP001055057"/>
    </source>
</evidence>
<comment type="subcellular location">
    <subcellularLocation>
        <location evidence="5">Cytoplasm</location>
    </subcellularLocation>
</comment>
<feature type="compositionally biased region" description="Low complexity" evidence="6">
    <location>
        <begin position="12"/>
        <end position="21"/>
    </location>
</feature>
<comment type="similarity">
    <text evidence="5">Belongs to the XseA family.</text>
</comment>
<evidence type="ECO:0000256" key="3">
    <source>
        <dbReference type="ARBA" id="ARBA00022801"/>
    </source>
</evidence>
<keyword evidence="4 5" id="KW-0269">Exonuclease</keyword>
<dbReference type="PANTHER" id="PTHR30008:SF0">
    <property type="entry name" value="EXODEOXYRIBONUCLEASE 7 LARGE SUBUNIT"/>
    <property type="match status" value="1"/>
</dbReference>
<evidence type="ECO:0000259" key="7">
    <source>
        <dbReference type="Pfam" id="PF02601"/>
    </source>
</evidence>
<reference evidence="9" key="1">
    <citation type="journal article" date="2021" name="Front. Microbiol.">
        <title>Comprehensive Comparative Genomics and Phenotyping of Methylobacterium Species.</title>
        <authorList>
            <person name="Alessa O."/>
            <person name="Ogura Y."/>
            <person name="Fujitani Y."/>
            <person name="Takami H."/>
            <person name="Hayashi T."/>
            <person name="Sahin N."/>
            <person name="Tani A."/>
        </authorList>
    </citation>
    <scope>NUCLEOTIDE SEQUENCE</scope>
    <source>
        <strain evidence="9">DSM 23632</strain>
    </source>
</reference>
<name>A0ABQ4U2B6_9HYPH</name>
<dbReference type="EMBL" id="BPRB01000201">
    <property type="protein sequence ID" value="GJE61314.1"/>
    <property type="molecule type" value="Genomic_DNA"/>
</dbReference>
<dbReference type="RefSeq" id="WP_238183882.1">
    <property type="nucleotide sequence ID" value="NZ_BPRB01000201.1"/>
</dbReference>
<reference evidence="9" key="2">
    <citation type="submission" date="2021-08" db="EMBL/GenBank/DDBJ databases">
        <authorList>
            <person name="Tani A."/>
            <person name="Ola A."/>
            <person name="Ogura Y."/>
            <person name="Katsura K."/>
            <person name="Hayashi T."/>
        </authorList>
    </citation>
    <scope>NUCLEOTIDE SEQUENCE</scope>
    <source>
        <strain evidence="9">DSM 23632</strain>
    </source>
</reference>
<dbReference type="InterPro" id="IPR025824">
    <property type="entry name" value="OB-fold_nuc-bd_dom"/>
</dbReference>
<evidence type="ECO:0000256" key="1">
    <source>
        <dbReference type="ARBA" id="ARBA00022490"/>
    </source>
</evidence>
<feature type="compositionally biased region" description="Low complexity" evidence="6">
    <location>
        <begin position="516"/>
        <end position="528"/>
    </location>
</feature>
<dbReference type="InterPro" id="IPR003753">
    <property type="entry name" value="Exonuc_VII_L"/>
</dbReference>
<proteinExistence type="inferred from homology"/>
<evidence type="ECO:0000259" key="8">
    <source>
        <dbReference type="Pfam" id="PF13742"/>
    </source>
</evidence>
<comment type="catalytic activity">
    <reaction evidence="5">
        <text>Exonucleolytic cleavage in either 5'- to 3'- or 3'- to 5'-direction to yield nucleoside 5'-phosphates.</text>
        <dbReference type="EC" id="3.1.11.6"/>
    </reaction>
</comment>
<evidence type="ECO:0000256" key="4">
    <source>
        <dbReference type="ARBA" id="ARBA00022839"/>
    </source>
</evidence>
<accession>A0ABQ4U2B6</accession>
<dbReference type="InterPro" id="IPR020579">
    <property type="entry name" value="Exonuc_VII_lsu_C"/>
</dbReference>
<dbReference type="NCBIfam" id="TIGR00237">
    <property type="entry name" value="xseA"/>
    <property type="match status" value="1"/>
</dbReference>
<keyword evidence="2 5" id="KW-0540">Nuclease</keyword>
<feature type="region of interest" description="Disordered" evidence="6">
    <location>
        <begin position="513"/>
        <end position="560"/>
    </location>
</feature>
<evidence type="ECO:0000256" key="6">
    <source>
        <dbReference type="SAM" id="MobiDB-lite"/>
    </source>
</evidence>
<comment type="function">
    <text evidence="5">Bidirectionally degrades single-stranded DNA into large acid-insoluble oligonucleotides, which are then degraded further into small acid-soluble oligonucleotides.</text>
</comment>
<dbReference type="Proteomes" id="UP001055057">
    <property type="component" value="Unassembled WGS sequence"/>
</dbReference>
<sequence length="560" mass="59615">MALVPPPPPARSPSAADVPPSAVLTANQPEWSVGDLAAALKRTLEDSFGHVRLRGEISGYRGQHGSGHAYFSLKDGNARIDAVVWKGSFNRLRQKPQEGLEVVATGRITTFAGKSSYQIVVESLEPAGIGAWMALLEERKRMLAAEGLFSPEHKRAIPYLPRSIGIVTSPTGAVIRDILHRLADRFPRPVLVWPVRVQGDGAADEVAAAIRGFNALAPDGPIPRPDVLIVARGGGSIEDLWAFNEESVVRAAFASAIPLISAVGHETDTTLIDFVSDRRAPTPTAAAELAVPVRADLMLALDDLTRRRRGAMERKLDRTGSDLRATVRAMPGAEAFLAGKRQRLDLAEARLAPALAANARAFRRRFDGVLERLGRHPPELVLARARARLGAVDHRPRIALAHHAARKGEALAALGHRLAIARSTTLARAAAENARARDRLGGLHARLGHAAAGLIERRRLRLAAAGGLLGSLGYRAVLARGYALVRDASGATVRTAGRLGLAERLTLEFSDGTVSARTEAAEPAAEGETPPPAKRPARRKAAGKPAAEAPAVRQGSLFEG</sequence>